<feature type="signal peptide" evidence="3">
    <location>
        <begin position="1"/>
        <end position="17"/>
    </location>
</feature>
<keyword evidence="3" id="KW-0732">Signal</keyword>
<reference evidence="4" key="1">
    <citation type="submission" date="2023-10" db="EMBL/GenBank/DDBJ databases">
        <authorList>
            <person name="Hackl T."/>
        </authorList>
    </citation>
    <scope>NUCLEOTIDE SEQUENCE</scope>
</reference>
<keyword evidence="2" id="KW-0812">Transmembrane</keyword>
<gene>
    <name evidence="4" type="ORF">KHLLAP_LOCUS12210</name>
</gene>
<evidence type="ECO:0000256" key="3">
    <source>
        <dbReference type="SAM" id="SignalP"/>
    </source>
</evidence>
<dbReference type="AlphaFoldDB" id="A0AAI8VVA4"/>
<organism evidence="4 5">
    <name type="scientific">Anthostomella pinea</name>
    <dbReference type="NCBI Taxonomy" id="933095"/>
    <lineage>
        <taxon>Eukaryota</taxon>
        <taxon>Fungi</taxon>
        <taxon>Dikarya</taxon>
        <taxon>Ascomycota</taxon>
        <taxon>Pezizomycotina</taxon>
        <taxon>Sordariomycetes</taxon>
        <taxon>Xylariomycetidae</taxon>
        <taxon>Xylariales</taxon>
        <taxon>Xylariaceae</taxon>
        <taxon>Anthostomella</taxon>
    </lineage>
</organism>
<feature type="chain" id="PRO_5042495661" evidence="3">
    <location>
        <begin position="18"/>
        <end position="238"/>
    </location>
</feature>
<dbReference type="GO" id="GO:0005789">
    <property type="term" value="C:endoplasmic reticulum membrane"/>
    <property type="evidence" value="ECO:0007669"/>
    <property type="project" value="TreeGrafter"/>
</dbReference>
<evidence type="ECO:0000256" key="2">
    <source>
        <dbReference type="SAM" id="Phobius"/>
    </source>
</evidence>
<dbReference type="Pfam" id="PF10333">
    <property type="entry name" value="Pga1"/>
    <property type="match status" value="1"/>
</dbReference>
<accession>A0AAI8VVA4</accession>
<dbReference type="EMBL" id="CAUWAG010000018">
    <property type="protein sequence ID" value="CAJ2511742.1"/>
    <property type="molecule type" value="Genomic_DNA"/>
</dbReference>
<dbReference type="PANTHER" id="PTHR28022:SF1">
    <property type="entry name" value="GPI MANNOSYLTRANSFERASE 2 SUBUNIT PGA1"/>
    <property type="match status" value="1"/>
</dbReference>
<keyword evidence="2" id="KW-0472">Membrane</keyword>
<dbReference type="PANTHER" id="PTHR28022">
    <property type="entry name" value="GPI MANNOSYLTRANSFERASE 2 SUBUNIT PGA1"/>
    <property type="match status" value="1"/>
</dbReference>
<name>A0AAI8VVA4_9PEZI</name>
<feature type="transmembrane region" description="Helical" evidence="2">
    <location>
        <begin position="200"/>
        <end position="221"/>
    </location>
</feature>
<dbReference type="GO" id="GO:0000030">
    <property type="term" value="F:mannosyltransferase activity"/>
    <property type="evidence" value="ECO:0007669"/>
    <property type="project" value="TreeGrafter"/>
</dbReference>
<dbReference type="Proteomes" id="UP001295740">
    <property type="component" value="Unassembled WGS sequence"/>
</dbReference>
<comment type="caution">
    <text evidence="4">The sequence shown here is derived from an EMBL/GenBank/DDBJ whole genome shotgun (WGS) entry which is preliminary data.</text>
</comment>
<protein>
    <submittedName>
        <fullName evidence="4">Uu.00g073670.m01.CDS01</fullName>
    </submittedName>
</protein>
<evidence type="ECO:0000256" key="1">
    <source>
        <dbReference type="SAM" id="MobiDB-lite"/>
    </source>
</evidence>
<dbReference type="GO" id="GO:0006506">
    <property type="term" value="P:GPI anchor biosynthetic process"/>
    <property type="evidence" value="ECO:0007669"/>
    <property type="project" value="TreeGrafter"/>
</dbReference>
<sequence>MLLLLLLASLTVTTVRGNTEKAIFLGPPAANISSAHPTLDDLNIDTLTPQDFTVRTHLEAQFPSDAFEYGKATWLVLDELTEGQRYEVRVCWAATQPTAFRMNTYELQTVFETPELISDLSEYSRSRQPAVDKPSGEKPGSAKLSGVASASERQASVLLLQVLAAADYYTMNKTLMRDVPPVHVDIILDPFLLNVLPRSLAPTVIYIIVVAIASWFLAQLISTKIRQIPMEPSQKKSQ</sequence>
<evidence type="ECO:0000313" key="4">
    <source>
        <dbReference type="EMBL" id="CAJ2511742.1"/>
    </source>
</evidence>
<proteinExistence type="predicted"/>
<keyword evidence="2" id="KW-1133">Transmembrane helix</keyword>
<evidence type="ECO:0000313" key="5">
    <source>
        <dbReference type="Proteomes" id="UP001295740"/>
    </source>
</evidence>
<keyword evidence="5" id="KW-1185">Reference proteome</keyword>
<dbReference type="GO" id="GO:0031501">
    <property type="term" value="C:mannosyltransferase complex"/>
    <property type="evidence" value="ECO:0007669"/>
    <property type="project" value="TreeGrafter"/>
</dbReference>
<dbReference type="InterPro" id="IPR019433">
    <property type="entry name" value="GPI_ManTrfase_II_coact_Pga1"/>
</dbReference>
<feature type="region of interest" description="Disordered" evidence="1">
    <location>
        <begin position="121"/>
        <end position="145"/>
    </location>
</feature>